<comment type="caution">
    <text evidence="6">The sequence shown here is derived from an EMBL/GenBank/DDBJ whole genome shotgun (WGS) entry which is preliminary data.</text>
</comment>
<dbReference type="AlphaFoldDB" id="A0A317CUK3"/>
<dbReference type="PANTHER" id="PTHR37326:SF1">
    <property type="entry name" value="BLL3975 PROTEIN"/>
    <property type="match status" value="1"/>
</dbReference>
<comment type="cofactor">
    <cofactor evidence="1">
        <name>Zn(2+)</name>
        <dbReference type="ChEBI" id="CHEBI:29105"/>
    </cofactor>
</comment>
<reference evidence="6 7" key="1">
    <citation type="submission" date="2018-05" db="EMBL/GenBank/DDBJ databases">
        <title>Leucothrix arctica sp. nov., isolated from Arctic seawater.</title>
        <authorList>
            <person name="Choi A."/>
            <person name="Baek K."/>
        </authorList>
    </citation>
    <scope>NUCLEOTIDE SEQUENCE [LARGE SCALE GENOMIC DNA]</scope>
    <source>
        <strain evidence="6 7">JCM 18388</strain>
    </source>
</reference>
<dbReference type="Proteomes" id="UP000245539">
    <property type="component" value="Unassembled WGS sequence"/>
</dbReference>
<protein>
    <submittedName>
        <fullName evidence="6">Succinylglutamate desuccinylase</fullName>
    </submittedName>
</protein>
<keyword evidence="7" id="KW-1185">Reference proteome</keyword>
<evidence type="ECO:0000256" key="4">
    <source>
        <dbReference type="ARBA" id="ARBA00022833"/>
    </source>
</evidence>
<evidence type="ECO:0000259" key="5">
    <source>
        <dbReference type="Pfam" id="PF24827"/>
    </source>
</evidence>
<keyword evidence="4" id="KW-0862">Zinc</keyword>
<proteinExistence type="predicted"/>
<dbReference type="Pfam" id="PF24827">
    <property type="entry name" value="AstE_AspA_cat"/>
    <property type="match status" value="1"/>
</dbReference>
<dbReference type="PANTHER" id="PTHR37326">
    <property type="entry name" value="BLL3975 PROTEIN"/>
    <property type="match status" value="1"/>
</dbReference>
<gene>
    <name evidence="6" type="ORF">DKW60_03205</name>
</gene>
<sequence>MSFKQITRKITGDAPGRTTELHYFRIGPKRKAGVPKVYLQAALHADEQPGIMVLHHLLGMLRAADERDELAAEFVVMPMVNPLGMANLGFNQHQGRYDSVSGKNFNRNWLRLFPLIKNQLGDKLGSNPDKNKRLVLKLLGESLKAIKPVSALEQQRHWVTLEAYDADYVFDLHCDNDALIHIFAVPQLSDEMQALADWIGSAGTLLAEDSGGGSFDEVWPSLWLDLKKEYRAAAIPMPPIAATLEYRGQSDVFDELNEQDDIQLYAYFQAQGLITGEPVDAEKMFAPEPTDLDATEMVRVDQAGLLAYKVELGDIVEKGQLIAELVKLEGEGAFLERIEVIAGTSGRIISRNTTKYVWPGCSVAKIVGTEKLESRGDYLLED</sequence>
<keyword evidence="3" id="KW-0378">Hydrolase</keyword>
<feature type="domain" description="Succinylglutamate desuccinylase/Aspartoacylase catalytic" evidence="5">
    <location>
        <begin position="35"/>
        <end position="204"/>
    </location>
</feature>
<evidence type="ECO:0000313" key="6">
    <source>
        <dbReference type="EMBL" id="PWR00161.1"/>
    </source>
</evidence>
<evidence type="ECO:0000313" key="7">
    <source>
        <dbReference type="Proteomes" id="UP000245539"/>
    </source>
</evidence>
<accession>A0A317CUK3</accession>
<dbReference type="SUPFAM" id="SSF53187">
    <property type="entry name" value="Zn-dependent exopeptidases"/>
    <property type="match status" value="1"/>
</dbReference>
<dbReference type="CDD" id="cd06250">
    <property type="entry name" value="M14_PaAOTO_like"/>
    <property type="match status" value="1"/>
</dbReference>
<evidence type="ECO:0000256" key="1">
    <source>
        <dbReference type="ARBA" id="ARBA00001947"/>
    </source>
</evidence>
<dbReference type="RefSeq" id="WP_109836216.1">
    <property type="nucleotide sequence ID" value="NZ_QGKM01000005.1"/>
</dbReference>
<keyword evidence="2" id="KW-0479">Metal-binding</keyword>
<dbReference type="OrthoDB" id="527673at2"/>
<dbReference type="EMBL" id="QGKM01000005">
    <property type="protein sequence ID" value="PWR00161.1"/>
    <property type="molecule type" value="Genomic_DNA"/>
</dbReference>
<evidence type="ECO:0000256" key="2">
    <source>
        <dbReference type="ARBA" id="ARBA00022723"/>
    </source>
</evidence>
<name>A0A317CUK3_9GAMM</name>
<dbReference type="GO" id="GO:0016788">
    <property type="term" value="F:hydrolase activity, acting on ester bonds"/>
    <property type="evidence" value="ECO:0007669"/>
    <property type="project" value="InterPro"/>
</dbReference>
<organism evidence="6 7">
    <name type="scientific">Leucothrix pacifica</name>
    <dbReference type="NCBI Taxonomy" id="1247513"/>
    <lineage>
        <taxon>Bacteria</taxon>
        <taxon>Pseudomonadati</taxon>
        <taxon>Pseudomonadota</taxon>
        <taxon>Gammaproteobacteria</taxon>
        <taxon>Thiotrichales</taxon>
        <taxon>Thiotrichaceae</taxon>
        <taxon>Leucothrix</taxon>
    </lineage>
</organism>
<dbReference type="Gene3D" id="3.40.630.10">
    <property type="entry name" value="Zn peptidases"/>
    <property type="match status" value="1"/>
</dbReference>
<evidence type="ECO:0000256" key="3">
    <source>
        <dbReference type="ARBA" id="ARBA00022801"/>
    </source>
</evidence>
<dbReference type="InterPro" id="IPR053138">
    <property type="entry name" value="N-alpha-Ac-DABA_deacetylase"/>
</dbReference>
<dbReference type="GO" id="GO:0046872">
    <property type="term" value="F:metal ion binding"/>
    <property type="evidence" value="ECO:0007669"/>
    <property type="project" value="UniProtKB-KW"/>
</dbReference>
<dbReference type="InterPro" id="IPR055438">
    <property type="entry name" value="AstE_AspA_cat"/>
</dbReference>